<dbReference type="GO" id="GO:0009166">
    <property type="term" value="P:nucleotide catabolic process"/>
    <property type="evidence" value="ECO:0007669"/>
    <property type="project" value="InterPro"/>
</dbReference>
<dbReference type="GO" id="GO:0000166">
    <property type="term" value="F:nucleotide binding"/>
    <property type="evidence" value="ECO:0007669"/>
    <property type="project" value="UniProtKB-KW"/>
</dbReference>
<dbReference type="Gene3D" id="3.90.780.10">
    <property type="entry name" value="5'-Nucleotidase, C-terminal domain"/>
    <property type="match status" value="1"/>
</dbReference>
<dbReference type="RefSeq" id="WP_052036478.1">
    <property type="nucleotide sequence ID" value="NZ_JMIR01000027.1"/>
</dbReference>
<evidence type="ECO:0000313" key="5">
    <source>
        <dbReference type="EMBL" id="KEO82116.1"/>
    </source>
</evidence>
<dbReference type="PANTHER" id="PTHR11575:SF23">
    <property type="entry name" value="5-NUCLEOTIDASE FAMILY PROTEIN"/>
    <property type="match status" value="1"/>
</dbReference>
<dbReference type="STRING" id="1157490.EL26_16970"/>
<accession>A0A074LIY5</accession>
<dbReference type="GO" id="GO:0008768">
    <property type="term" value="F:UDP-sugar diphosphatase activity"/>
    <property type="evidence" value="ECO:0007669"/>
    <property type="project" value="TreeGrafter"/>
</dbReference>
<dbReference type="GO" id="GO:0008253">
    <property type="term" value="F:5'-nucleotidase activity"/>
    <property type="evidence" value="ECO:0007669"/>
    <property type="project" value="TreeGrafter"/>
</dbReference>
<dbReference type="SUPFAM" id="SSF56300">
    <property type="entry name" value="Metallo-dependent phosphatases"/>
    <property type="match status" value="1"/>
</dbReference>
<dbReference type="Gene3D" id="3.60.21.10">
    <property type="match status" value="1"/>
</dbReference>
<dbReference type="SUPFAM" id="SSF55816">
    <property type="entry name" value="5'-nucleotidase (syn. UDP-sugar hydrolase), C-terminal domain"/>
    <property type="match status" value="1"/>
</dbReference>
<dbReference type="PANTHER" id="PTHR11575">
    <property type="entry name" value="5'-NUCLEOTIDASE-RELATED"/>
    <property type="match status" value="1"/>
</dbReference>
<comment type="similarity">
    <text evidence="2">Belongs to the 5'-nucleotidase family.</text>
</comment>
<feature type="domain" description="5'-Nucleotidase C-terminal" evidence="4">
    <location>
        <begin position="292"/>
        <end position="426"/>
    </location>
</feature>
<evidence type="ECO:0000259" key="4">
    <source>
        <dbReference type="Pfam" id="PF02872"/>
    </source>
</evidence>
<dbReference type="PRINTS" id="PR01607">
    <property type="entry name" value="APYRASEFAMLY"/>
</dbReference>
<protein>
    <submittedName>
        <fullName evidence="5">Uncharacterized protein</fullName>
    </submittedName>
</protein>
<dbReference type="Pfam" id="PF02872">
    <property type="entry name" value="5_nucleotid_C"/>
    <property type="match status" value="1"/>
</dbReference>
<dbReference type="AlphaFoldDB" id="A0A074LIY5"/>
<dbReference type="Proteomes" id="UP000027931">
    <property type="component" value="Unassembled WGS sequence"/>
</dbReference>
<gene>
    <name evidence="5" type="ORF">EL26_16970</name>
</gene>
<dbReference type="InterPro" id="IPR004843">
    <property type="entry name" value="Calcineurin-like_PHP"/>
</dbReference>
<sequence length="470" mass="51163">MTTTRLTVLHTNDLHGNYEAWLRQVAVLKARRAELEAAGECVLVVDAGDHLDMSVNECLATKGRLHLRMLEEAGYHALGMGNNELLRSRPEEIRELSESTSLPFLLCNLLEGDGSVIGNMQEALVLELAPGVRAGLFGTTDPFETTYEMKHGFRNVDTVEAARAAIAKLQAQGANVIVYVSHMSLEADRELAKALAPNVHLIIGAHCHTAMQEPEVVDGVVIAQAGALGKWVGEVSLEVEVESARVVSYQGCLHPVEADGPVDPAQAALLEAGRREAEAFFAEVLFELESPWSHEQLVTAIADGMKHRWEAEVGLMFGAAATEGLPAGPITKGMVFERVRSLILSGSLEMQGHQFAGLLRESQDPAITERPRGGNGFRPAGIQMGKMHFSGLTWEEQDGEFVNLRVNGEPLDPERWYTVGGGNHLAYPDICGYPSLAGTKHLDFVQFVYVRDDLIPYLRTLRQVGAANAS</sequence>
<comment type="caution">
    <text evidence="5">The sequence shown here is derived from an EMBL/GenBank/DDBJ whole genome shotgun (WGS) entry which is preliminary data.</text>
</comment>
<dbReference type="Pfam" id="PF00149">
    <property type="entry name" value="Metallophos"/>
    <property type="match status" value="1"/>
</dbReference>
<dbReference type="InterPro" id="IPR006179">
    <property type="entry name" value="5_nucleotidase/apyrase"/>
</dbReference>
<evidence type="ECO:0000256" key="1">
    <source>
        <dbReference type="ARBA" id="ARBA00022729"/>
    </source>
</evidence>
<dbReference type="InterPro" id="IPR036907">
    <property type="entry name" value="5'-Nucleotdase_C_sf"/>
</dbReference>
<proteinExistence type="inferred from homology"/>
<dbReference type="EMBL" id="JMIR01000027">
    <property type="protein sequence ID" value="KEO82116.1"/>
    <property type="molecule type" value="Genomic_DNA"/>
</dbReference>
<evidence type="ECO:0000259" key="3">
    <source>
        <dbReference type="Pfam" id="PF00149"/>
    </source>
</evidence>
<name>A0A074LIY5_9BACL</name>
<evidence type="ECO:0000256" key="2">
    <source>
        <dbReference type="RuleBase" id="RU362119"/>
    </source>
</evidence>
<reference evidence="5 6" key="1">
    <citation type="journal article" date="2013" name="Int. J. Syst. Evol. Microbiol.">
        <title>Tumebacillus flagellatus sp. nov., an alpha-amylase/pullulanase-producing bacterium isolated from cassava wastewater.</title>
        <authorList>
            <person name="Wang Q."/>
            <person name="Xie N."/>
            <person name="Qin Y."/>
            <person name="Shen N."/>
            <person name="Zhu J."/>
            <person name="Mi H."/>
            <person name="Huang R."/>
        </authorList>
    </citation>
    <scope>NUCLEOTIDE SEQUENCE [LARGE SCALE GENOMIC DNA]</scope>
    <source>
        <strain evidence="5 6">GST4</strain>
    </source>
</reference>
<evidence type="ECO:0000313" key="6">
    <source>
        <dbReference type="Proteomes" id="UP000027931"/>
    </source>
</evidence>
<keyword evidence="2" id="KW-0378">Hydrolase</keyword>
<keyword evidence="2" id="KW-0547">Nucleotide-binding</keyword>
<dbReference type="InterPro" id="IPR029052">
    <property type="entry name" value="Metallo-depent_PP-like"/>
</dbReference>
<dbReference type="eggNOG" id="COG0737">
    <property type="taxonomic scope" value="Bacteria"/>
</dbReference>
<keyword evidence="6" id="KW-1185">Reference proteome</keyword>
<dbReference type="GO" id="GO:0030288">
    <property type="term" value="C:outer membrane-bounded periplasmic space"/>
    <property type="evidence" value="ECO:0007669"/>
    <property type="project" value="TreeGrafter"/>
</dbReference>
<dbReference type="OrthoDB" id="9801679at2"/>
<keyword evidence="1" id="KW-0732">Signal</keyword>
<organism evidence="5 6">
    <name type="scientific">Tumebacillus flagellatus</name>
    <dbReference type="NCBI Taxonomy" id="1157490"/>
    <lineage>
        <taxon>Bacteria</taxon>
        <taxon>Bacillati</taxon>
        <taxon>Bacillota</taxon>
        <taxon>Bacilli</taxon>
        <taxon>Bacillales</taxon>
        <taxon>Alicyclobacillaceae</taxon>
        <taxon>Tumebacillus</taxon>
    </lineage>
</organism>
<dbReference type="InterPro" id="IPR008334">
    <property type="entry name" value="5'-Nucleotdase_C"/>
</dbReference>
<feature type="domain" description="Calcineurin-like phosphoesterase" evidence="3">
    <location>
        <begin position="7"/>
        <end position="209"/>
    </location>
</feature>